<reference evidence="1" key="1">
    <citation type="submission" date="2020-11" db="EMBL/GenBank/DDBJ databases">
        <authorList>
            <person name="Tran Van P."/>
        </authorList>
    </citation>
    <scope>NUCLEOTIDE SEQUENCE</scope>
</reference>
<dbReference type="AlphaFoldDB" id="A0A7R9NZC7"/>
<gene>
    <name evidence="1" type="ORF">TTEB3V08_LOCUS9659</name>
</gene>
<sequence length="80" mass="9233">MKRGLENTASYYPFELYAHLLLNILVQVIRLRTNYAIELEVSQDGMPFHSVQPTGLAYVEFYHFSSEENERAIYLSNSGS</sequence>
<name>A0A7R9NZC7_9NEOP</name>
<organism evidence="1">
    <name type="scientific">Timema tahoe</name>
    <dbReference type="NCBI Taxonomy" id="61484"/>
    <lineage>
        <taxon>Eukaryota</taxon>
        <taxon>Metazoa</taxon>
        <taxon>Ecdysozoa</taxon>
        <taxon>Arthropoda</taxon>
        <taxon>Hexapoda</taxon>
        <taxon>Insecta</taxon>
        <taxon>Pterygota</taxon>
        <taxon>Neoptera</taxon>
        <taxon>Polyneoptera</taxon>
        <taxon>Phasmatodea</taxon>
        <taxon>Timematodea</taxon>
        <taxon>Timematoidea</taxon>
        <taxon>Timematidae</taxon>
        <taxon>Timema</taxon>
    </lineage>
</organism>
<accession>A0A7R9NZC7</accession>
<dbReference type="EMBL" id="OE005179">
    <property type="protein sequence ID" value="CAD7461756.1"/>
    <property type="molecule type" value="Genomic_DNA"/>
</dbReference>
<evidence type="ECO:0000313" key="1">
    <source>
        <dbReference type="EMBL" id="CAD7461756.1"/>
    </source>
</evidence>
<protein>
    <submittedName>
        <fullName evidence="1">Uncharacterized protein</fullName>
    </submittedName>
</protein>
<proteinExistence type="predicted"/>